<protein>
    <submittedName>
        <fullName evidence="1">Uncharacterized protein</fullName>
    </submittedName>
</protein>
<name>A0ABM9W6S6_9FIRM</name>
<dbReference type="EMBL" id="FCOW01000024">
    <property type="protein sequence ID" value="CVK20844.1"/>
    <property type="molecule type" value="Genomic_DNA"/>
</dbReference>
<organism evidence="1 2">
    <name type="scientific">Sporomusa sphaeroides DSM 2875</name>
    <dbReference type="NCBI Taxonomy" id="1337886"/>
    <lineage>
        <taxon>Bacteria</taxon>
        <taxon>Bacillati</taxon>
        <taxon>Bacillota</taxon>
        <taxon>Negativicutes</taxon>
        <taxon>Selenomonadales</taxon>
        <taxon>Sporomusaceae</taxon>
        <taxon>Sporomusa</taxon>
    </lineage>
</organism>
<dbReference type="Proteomes" id="UP000245702">
    <property type="component" value="Unassembled WGS sequence"/>
</dbReference>
<evidence type="ECO:0000313" key="1">
    <source>
        <dbReference type="EMBL" id="CVK20844.1"/>
    </source>
</evidence>
<sequence>MNDISVKNIDFNSENVLGKTIDEPAKLQTVQNSGENLYEHKIAEEDRAKTINKIVDIAKEILLITGRELPIDRK</sequence>
<gene>
    <name evidence="1" type="ORF">SSPH_03512</name>
</gene>
<proteinExistence type="predicted"/>
<reference evidence="1 2" key="1">
    <citation type="submission" date="2016-01" db="EMBL/GenBank/DDBJ databases">
        <authorList>
            <person name="Brown R."/>
        </authorList>
    </citation>
    <scope>NUCLEOTIDE SEQUENCE [LARGE SCALE GENOMIC DNA]</scope>
    <source>
        <strain evidence="1">Sporomusa sphaeroides DSM 2875</strain>
    </source>
</reference>
<accession>A0ABM9W6S6</accession>
<dbReference type="RefSeq" id="WP_075757982.1">
    <property type="nucleotide sequence ID" value="NZ_CP146991.1"/>
</dbReference>
<comment type="caution">
    <text evidence="1">The sequence shown here is derived from an EMBL/GenBank/DDBJ whole genome shotgun (WGS) entry which is preliminary data.</text>
</comment>
<keyword evidence="2" id="KW-1185">Reference proteome</keyword>
<evidence type="ECO:0000313" key="2">
    <source>
        <dbReference type="Proteomes" id="UP000245702"/>
    </source>
</evidence>